<sequence length="65" mass="6963">MNPVQDTGNGKMDGLIKPETSGPTTVACIPVKLAFSRLLEKINRPPSTTVTKAVVLNRDGDREPS</sequence>
<dbReference type="AlphaFoldDB" id="A9PJN3"/>
<reference evidence="2" key="1">
    <citation type="journal article" date="2008" name="BMC Genomics">
        <title>Analysis of 4,664 high-quality sequence-finished poplar full-length cDNA clones and their utility for the discovery of genes responding to insect feeding.</title>
        <authorList>
            <person name="Ralph S.G."/>
            <person name="Chun H.J."/>
            <person name="Cooper D."/>
            <person name="Kirkpatrick R."/>
            <person name="Kolosova N."/>
            <person name="Gunter L."/>
            <person name="Tuskan G.A."/>
            <person name="Douglas C.J."/>
            <person name="Holt R.A."/>
            <person name="Jones S.J."/>
            <person name="Marra M.A."/>
            <person name="Bohlmann J."/>
        </authorList>
    </citation>
    <scope>NUCLEOTIDE SEQUENCE</scope>
    <source>
        <tissue evidence="2">Sapling trees one metre in height and grown under greenhouse conditions were exposed to continuous feeding by Malacosoma disstria Hubner</tissue>
    </source>
</reference>
<evidence type="ECO:0000313" key="2">
    <source>
        <dbReference type="EMBL" id="ABK96586.1"/>
    </source>
</evidence>
<protein>
    <submittedName>
        <fullName evidence="2">Uncharacterized protein</fullName>
    </submittedName>
</protein>
<accession>A9PJN3</accession>
<evidence type="ECO:0000256" key="1">
    <source>
        <dbReference type="SAM" id="MobiDB-lite"/>
    </source>
</evidence>
<feature type="region of interest" description="Disordered" evidence="1">
    <location>
        <begin position="1"/>
        <end position="23"/>
    </location>
</feature>
<proteinExistence type="evidence at transcript level"/>
<dbReference type="EMBL" id="EF148623">
    <property type="protein sequence ID" value="ABK96586.1"/>
    <property type="molecule type" value="mRNA"/>
</dbReference>
<organism evidence="2">
    <name type="scientific">Populus trichocarpa x Populus deltoides</name>
    <dbReference type="NCBI Taxonomy" id="3695"/>
    <lineage>
        <taxon>Eukaryota</taxon>
        <taxon>Viridiplantae</taxon>
        <taxon>Streptophyta</taxon>
        <taxon>Embryophyta</taxon>
        <taxon>Tracheophyta</taxon>
        <taxon>Spermatophyta</taxon>
        <taxon>Magnoliopsida</taxon>
        <taxon>eudicotyledons</taxon>
        <taxon>Gunneridae</taxon>
        <taxon>Pentapetalae</taxon>
        <taxon>rosids</taxon>
        <taxon>fabids</taxon>
        <taxon>Malpighiales</taxon>
        <taxon>Salicaceae</taxon>
        <taxon>Saliceae</taxon>
        <taxon>Populus</taxon>
    </lineage>
</organism>
<name>A9PJN3_9ROSI</name>